<dbReference type="Gene3D" id="3.30.230.40">
    <property type="entry name" value="Imidazole glycerol phosphate dehydratase, domain 1"/>
    <property type="match status" value="2"/>
</dbReference>
<dbReference type="EMBL" id="JALBUT010000007">
    <property type="protein sequence ID" value="MDX8415960.1"/>
    <property type="molecule type" value="Genomic_DNA"/>
</dbReference>
<protein>
    <recommendedName>
        <fullName evidence="5 6">Imidazoleglycerol-phosphate dehydratase</fullName>
        <shortName evidence="5">IGPD</shortName>
        <ecNumber evidence="5 6">4.2.1.19</ecNumber>
    </recommendedName>
</protein>
<dbReference type="RefSeq" id="WP_370397414.1">
    <property type="nucleotide sequence ID" value="NZ_JALBUT010000007.1"/>
</dbReference>
<reference evidence="7 8" key="1">
    <citation type="submission" date="2022-03" db="EMBL/GenBank/DDBJ databases">
        <title>Novel taxa within the pig intestine.</title>
        <authorList>
            <person name="Wylensek D."/>
            <person name="Bishof K."/>
            <person name="Afrizal A."/>
            <person name="Clavel T."/>
        </authorList>
    </citation>
    <scope>NUCLEOTIDE SEQUENCE [LARGE SCALE GENOMIC DNA]</scope>
    <source>
        <strain evidence="7 8">CLA-KB-P66</strain>
    </source>
</reference>
<dbReference type="HAMAP" id="MF_00076">
    <property type="entry name" value="HisB"/>
    <property type="match status" value="1"/>
</dbReference>
<evidence type="ECO:0000313" key="7">
    <source>
        <dbReference type="EMBL" id="MDX8415960.1"/>
    </source>
</evidence>
<comment type="catalytic activity">
    <reaction evidence="5 6">
        <text>D-erythro-1-(imidazol-4-yl)glycerol 3-phosphate = 3-(imidazol-4-yl)-2-oxopropyl phosphate + H2O</text>
        <dbReference type="Rhea" id="RHEA:11040"/>
        <dbReference type="ChEBI" id="CHEBI:15377"/>
        <dbReference type="ChEBI" id="CHEBI:57766"/>
        <dbReference type="ChEBI" id="CHEBI:58278"/>
        <dbReference type="EC" id="4.2.1.19"/>
    </reaction>
</comment>
<comment type="pathway">
    <text evidence="1 5 6">Amino-acid biosynthesis; L-histidine biosynthesis; L-histidine from 5-phospho-alpha-D-ribose 1-diphosphate: step 6/9.</text>
</comment>
<dbReference type="Proteomes" id="UP001275932">
    <property type="component" value="Unassembled WGS sequence"/>
</dbReference>
<dbReference type="NCBIfam" id="NF002111">
    <property type="entry name" value="PRK00951.2-1"/>
    <property type="match status" value="1"/>
</dbReference>
<organism evidence="7 8">
    <name type="scientific">Intestinicryptomonas porci</name>
    <dbReference type="NCBI Taxonomy" id="2926320"/>
    <lineage>
        <taxon>Bacteria</taxon>
        <taxon>Pseudomonadati</taxon>
        <taxon>Verrucomicrobiota</taxon>
        <taxon>Opitutia</taxon>
        <taxon>Opitutales</taxon>
        <taxon>Intestinicryptomonaceae</taxon>
        <taxon>Intestinicryptomonas</taxon>
    </lineage>
</organism>
<comment type="caution">
    <text evidence="7">The sequence shown here is derived from an EMBL/GenBank/DDBJ whole genome shotgun (WGS) entry which is preliminary data.</text>
</comment>
<dbReference type="NCBIfam" id="NF002114">
    <property type="entry name" value="PRK00951.2-4"/>
    <property type="match status" value="1"/>
</dbReference>
<dbReference type="CDD" id="cd07914">
    <property type="entry name" value="IGPD"/>
    <property type="match status" value="1"/>
</dbReference>
<dbReference type="InterPro" id="IPR020568">
    <property type="entry name" value="Ribosomal_Su5_D2-typ_SF"/>
</dbReference>
<dbReference type="InterPro" id="IPR020565">
    <property type="entry name" value="ImidazoleglycerP_deHydtase_CS"/>
</dbReference>
<dbReference type="EC" id="4.2.1.19" evidence="5 6"/>
<proteinExistence type="inferred from homology"/>
<dbReference type="SUPFAM" id="SSF54211">
    <property type="entry name" value="Ribosomal protein S5 domain 2-like"/>
    <property type="match status" value="2"/>
</dbReference>
<evidence type="ECO:0000256" key="2">
    <source>
        <dbReference type="ARBA" id="ARBA00022605"/>
    </source>
</evidence>
<accession>A0ABU4WK70</accession>
<evidence type="ECO:0000256" key="3">
    <source>
        <dbReference type="ARBA" id="ARBA00023102"/>
    </source>
</evidence>
<keyword evidence="2 5" id="KW-0028">Amino-acid biosynthesis</keyword>
<keyword evidence="5" id="KW-0963">Cytoplasm</keyword>
<evidence type="ECO:0000313" key="8">
    <source>
        <dbReference type="Proteomes" id="UP001275932"/>
    </source>
</evidence>
<dbReference type="InterPro" id="IPR000807">
    <property type="entry name" value="ImidazoleglycerolP_deHydtase"/>
</dbReference>
<gene>
    <name evidence="5 7" type="primary">hisB</name>
    <name evidence="7" type="ORF">MOX91_07200</name>
</gene>
<name>A0ABU4WK70_9BACT</name>
<dbReference type="Pfam" id="PF00475">
    <property type="entry name" value="IGPD"/>
    <property type="match status" value="1"/>
</dbReference>
<sequence>MDKRIAKIERNTKETQISLEINLDGSGIYEVDTGIPFFDHMLCLFARHGLFDLRIKASGDVDVDYHHTVEDVGIVLGQAVKQAVGDKAGMNRYGFFILPMDETLARVAIDLSNRPYLVYRAECSERVRDFNVGLCREFFQAFANEAGANLHIELLYGGEPHHIAEGMFKCFAKSLAMAVEKNPRRAGILPTTKGSI</sequence>
<keyword evidence="8" id="KW-1185">Reference proteome</keyword>
<evidence type="ECO:0000256" key="4">
    <source>
        <dbReference type="ARBA" id="ARBA00023239"/>
    </source>
</evidence>
<evidence type="ECO:0000256" key="1">
    <source>
        <dbReference type="ARBA" id="ARBA00005047"/>
    </source>
</evidence>
<comment type="subcellular location">
    <subcellularLocation>
        <location evidence="5 6">Cytoplasm</location>
    </subcellularLocation>
</comment>
<dbReference type="GO" id="GO:0004424">
    <property type="term" value="F:imidazoleglycerol-phosphate dehydratase activity"/>
    <property type="evidence" value="ECO:0007669"/>
    <property type="project" value="UniProtKB-EC"/>
</dbReference>
<dbReference type="PANTHER" id="PTHR23133:SF2">
    <property type="entry name" value="IMIDAZOLEGLYCEROL-PHOSPHATE DEHYDRATASE"/>
    <property type="match status" value="1"/>
</dbReference>
<keyword evidence="4 5" id="KW-0456">Lyase</keyword>
<keyword evidence="3 5" id="KW-0368">Histidine biosynthesis</keyword>
<dbReference type="PANTHER" id="PTHR23133">
    <property type="entry name" value="IMIDAZOLEGLYCEROL-PHOSPHATE DEHYDRATASE HIS7"/>
    <property type="match status" value="1"/>
</dbReference>
<dbReference type="PROSITE" id="PS00954">
    <property type="entry name" value="IGP_DEHYDRATASE_1"/>
    <property type="match status" value="1"/>
</dbReference>
<comment type="similarity">
    <text evidence="5 6">Belongs to the imidazoleglycerol-phosphate dehydratase family.</text>
</comment>
<evidence type="ECO:0000256" key="5">
    <source>
        <dbReference type="HAMAP-Rule" id="MF_00076"/>
    </source>
</evidence>
<dbReference type="InterPro" id="IPR038494">
    <property type="entry name" value="IGPD_sf"/>
</dbReference>
<evidence type="ECO:0000256" key="6">
    <source>
        <dbReference type="RuleBase" id="RU000599"/>
    </source>
</evidence>
<dbReference type="PROSITE" id="PS00955">
    <property type="entry name" value="IGP_DEHYDRATASE_2"/>
    <property type="match status" value="1"/>
</dbReference>